<name>A0A2P6NV36_9EUKA</name>
<dbReference type="InParanoid" id="A0A2P6NV36"/>
<reference evidence="1 2" key="1">
    <citation type="journal article" date="2018" name="Genome Biol. Evol.">
        <title>Multiple Roots of Fruiting Body Formation in Amoebozoa.</title>
        <authorList>
            <person name="Hillmann F."/>
            <person name="Forbes G."/>
            <person name="Novohradska S."/>
            <person name="Ferling I."/>
            <person name="Riege K."/>
            <person name="Groth M."/>
            <person name="Westermann M."/>
            <person name="Marz M."/>
            <person name="Spaller T."/>
            <person name="Winckler T."/>
            <person name="Schaap P."/>
            <person name="Glockner G."/>
        </authorList>
    </citation>
    <scope>NUCLEOTIDE SEQUENCE [LARGE SCALE GENOMIC DNA]</scope>
    <source>
        <strain evidence="1 2">Jena</strain>
    </source>
</reference>
<organism evidence="1 2">
    <name type="scientific">Planoprotostelium fungivorum</name>
    <dbReference type="NCBI Taxonomy" id="1890364"/>
    <lineage>
        <taxon>Eukaryota</taxon>
        <taxon>Amoebozoa</taxon>
        <taxon>Evosea</taxon>
        <taxon>Variosea</taxon>
        <taxon>Cavosteliida</taxon>
        <taxon>Cavosteliaceae</taxon>
        <taxon>Planoprotostelium</taxon>
    </lineage>
</organism>
<dbReference type="Proteomes" id="UP000241769">
    <property type="component" value="Unassembled WGS sequence"/>
</dbReference>
<dbReference type="AlphaFoldDB" id="A0A2P6NV36"/>
<gene>
    <name evidence="1" type="ORF">PROFUN_04260</name>
</gene>
<evidence type="ECO:0000313" key="1">
    <source>
        <dbReference type="EMBL" id="PRP87786.1"/>
    </source>
</evidence>
<dbReference type="EMBL" id="MDYQ01000017">
    <property type="protein sequence ID" value="PRP87786.1"/>
    <property type="molecule type" value="Genomic_DNA"/>
</dbReference>
<keyword evidence="2" id="KW-1185">Reference proteome</keyword>
<evidence type="ECO:0000313" key="2">
    <source>
        <dbReference type="Proteomes" id="UP000241769"/>
    </source>
</evidence>
<accession>A0A2P6NV36</accession>
<proteinExistence type="predicted"/>
<sequence length="74" mass="8733">MKRVEDEEFSLVHEISRSPLPEQRYPRPGYWLHRHPPLNEDDPTIVEVTPYSCGIFICQLDHWGFASVVRSRLV</sequence>
<protein>
    <submittedName>
        <fullName evidence="1">Uncharacterized protein</fullName>
    </submittedName>
</protein>
<comment type="caution">
    <text evidence="1">The sequence shown here is derived from an EMBL/GenBank/DDBJ whole genome shotgun (WGS) entry which is preliminary data.</text>
</comment>